<evidence type="ECO:0000313" key="3">
    <source>
        <dbReference type="Proteomes" id="UP000735302"/>
    </source>
</evidence>
<gene>
    <name evidence="2" type="ORF">PoB_002874900</name>
</gene>
<dbReference type="AlphaFoldDB" id="A0AAV4A6R0"/>
<evidence type="ECO:0000256" key="1">
    <source>
        <dbReference type="SAM" id="MobiDB-lite"/>
    </source>
</evidence>
<sequence>MTCLLLNDILVGSKERSNQWRRRDRGPSPAVGTRSSQPRQETSKKSTDEVVDSKKAEKAKSEERAKKENKGNATAEEEGSGESVHKKGKVKQAEEAKEDEVIEKIDGKS</sequence>
<dbReference type="Proteomes" id="UP000735302">
    <property type="component" value="Unassembled WGS sequence"/>
</dbReference>
<evidence type="ECO:0000313" key="2">
    <source>
        <dbReference type="EMBL" id="GFO02244.1"/>
    </source>
</evidence>
<dbReference type="EMBL" id="BLXT01003580">
    <property type="protein sequence ID" value="GFO02244.1"/>
    <property type="molecule type" value="Genomic_DNA"/>
</dbReference>
<organism evidence="2 3">
    <name type="scientific">Plakobranchus ocellatus</name>
    <dbReference type="NCBI Taxonomy" id="259542"/>
    <lineage>
        <taxon>Eukaryota</taxon>
        <taxon>Metazoa</taxon>
        <taxon>Spiralia</taxon>
        <taxon>Lophotrochozoa</taxon>
        <taxon>Mollusca</taxon>
        <taxon>Gastropoda</taxon>
        <taxon>Heterobranchia</taxon>
        <taxon>Euthyneura</taxon>
        <taxon>Panpulmonata</taxon>
        <taxon>Sacoglossa</taxon>
        <taxon>Placobranchoidea</taxon>
        <taxon>Plakobranchidae</taxon>
        <taxon>Plakobranchus</taxon>
    </lineage>
</organism>
<reference evidence="2 3" key="1">
    <citation type="journal article" date="2021" name="Elife">
        <title>Chloroplast acquisition without the gene transfer in kleptoplastic sea slugs, Plakobranchus ocellatus.</title>
        <authorList>
            <person name="Maeda T."/>
            <person name="Takahashi S."/>
            <person name="Yoshida T."/>
            <person name="Shimamura S."/>
            <person name="Takaki Y."/>
            <person name="Nagai Y."/>
            <person name="Toyoda A."/>
            <person name="Suzuki Y."/>
            <person name="Arimoto A."/>
            <person name="Ishii H."/>
            <person name="Satoh N."/>
            <person name="Nishiyama T."/>
            <person name="Hasebe M."/>
            <person name="Maruyama T."/>
            <person name="Minagawa J."/>
            <person name="Obokata J."/>
            <person name="Shigenobu S."/>
        </authorList>
    </citation>
    <scope>NUCLEOTIDE SEQUENCE [LARGE SCALE GENOMIC DNA]</scope>
</reference>
<comment type="caution">
    <text evidence="2">The sequence shown here is derived from an EMBL/GenBank/DDBJ whole genome shotgun (WGS) entry which is preliminary data.</text>
</comment>
<name>A0AAV4A6R0_9GAST</name>
<keyword evidence="3" id="KW-1185">Reference proteome</keyword>
<feature type="compositionally biased region" description="Basic and acidic residues" evidence="1">
    <location>
        <begin position="41"/>
        <end position="70"/>
    </location>
</feature>
<protein>
    <submittedName>
        <fullName evidence="2">Uncharacterized protein</fullName>
    </submittedName>
</protein>
<accession>A0AAV4A6R0</accession>
<proteinExistence type="predicted"/>
<feature type="region of interest" description="Disordered" evidence="1">
    <location>
        <begin position="13"/>
        <end position="109"/>
    </location>
</feature>